<dbReference type="AlphaFoldDB" id="A0A4Y2TMZ7"/>
<evidence type="ECO:0000313" key="3">
    <source>
        <dbReference type="Proteomes" id="UP000499080"/>
    </source>
</evidence>
<reference evidence="2 3" key="1">
    <citation type="journal article" date="2019" name="Sci. Rep.">
        <title>Orb-weaving spider Araneus ventricosus genome elucidates the spidroin gene catalogue.</title>
        <authorList>
            <person name="Kono N."/>
            <person name="Nakamura H."/>
            <person name="Ohtoshi R."/>
            <person name="Moran D.A.P."/>
            <person name="Shinohara A."/>
            <person name="Yoshida Y."/>
            <person name="Fujiwara M."/>
            <person name="Mori M."/>
            <person name="Tomita M."/>
            <person name="Arakawa K."/>
        </authorList>
    </citation>
    <scope>NUCLEOTIDE SEQUENCE [LARGE SCALE GENOMIC DNA]</scope>
</reference>
<organism evidence="2 3">
    <name type="scientific">Araneus ventricosus</name>
    <name type="common">Orbweaver spider</name>
    <name type="synonym">Epeira ventricosa</name>
    <dbReference type="NCBI Taxonomy" id="182803"/>
    <lineage>
        <taxon>Eukaryota</taxon>
        <taxon>Metazoa</taxon>
        <taxon>Ecdysozoa</taxon>
        <taxon>Arthropoda</taxon>
        <taxon>Chelicerata</taxon>
        <taxon>Arachnida</taxon>
        <taxon>Araneae</taxon>
        <taxon>Araneomorphae</taxon>
        <taxon>Entelegynae</taxon>
        <taxon>Araneoidea</taxon>
        <taxon>Araneidae</taxon>
        <taxon>Araneus</taxon>
    </lineage>
</organism>
<dbReference type="Proteomes" id="UP000499080">
    <property type="component" value="Unassembled WGS sequence"/>
</dbReference>
<evidence type="ECO:0000256" key="1">
    <source>
        <dbReference type="SAM" id="MobiDB-lite"/>
    </source>
</evidence>
<gene>
    <name evidence="2" type="ORF">AVEN_160335_1</name>
</gene>
<name>A0A4Y2TMZ7_ARAVE</name>
<proteinExistence type="predicted"/>
<evidence type="ECO:0000313" key="2">
    <source>
        <dbReference type="EMBL" id="GBO00760.1"/>
    </source>
</evidence>
<sequence length="135" mass="15239">MSSFRLQIVKITKEWIDNMTIAGHLTAHLRSKNCPLLFTVGVSEKRTVKRYPLKPHKIRDAPSGLARGHKFVPRTSNGPIDGPKTMIMKEHSQLTRRGSRERTIIASISMASLHAASESDYWQDGETKEENDGQQ</sequence>
<feature type="region of interest" description="Disordered" evidence="1">
    <location>
        <begin position="116"/>
        <end position="135"/>
    </location>
</feature>
<feature type="region of interest" description="Disordered" evidence="1">
    <location>
        <begin position="51"/>
        <end position="87"/>
    </location>
</feature>
<keyword evidence="3" id="KW-1185">Reference proteome</keyword>
<comment type="caution">
    <text evidence="2">The sequence shown here is derived from an EMBL/GenBank/DDBJ whole genome shotgun (WGS) entry which is preliminary data.</text>
</comment>
<accession>A0A4Y2TMZ7</accession>
<dbReference type="EMBL" id="BGPR01029148">
    <property type="protein sequence ID" value="GBO00760.1"/>
    <property type="molecule type" value="Genomic_DNA"/>
</dbReference>
<feature type="compositionally biased region" description="Basic and acidic residues" evidence="1">
    <location>
        <begin position="125"/>
        <end position="135"/>
    </location>
</feature>
<protein>
    <submittedName>
        <fullName evidence="2">Uncharacterized protein</fullName>
    </submittedName>
</protein>